<reference evidence="1" key="2">
    <citation type="submission" date="2025-09" db="UniProtKB">
        <authorList>
            <consortium name="Ensembl"/>
        </authorList>
    </citation>
    <scope>IDENTIFICATION</scope>
</reference>
<dbReference type="AlphaFoldDB" id="A0A8B9P644"/>
<dbReference type="Gene3D" id="1.25.10.10">
    <property type="entry name" value="Leucine-rich Repeat Variant"/>
    <property type="match status" value="2"/>
</dbReference>
<dbReference type="PANTHER" id="PTHR12697:SF20">
    <property type="entry name" value="HEAT REPEAT-CONTAINING PROTEIN 4"/>
    <property type="match status" value="1"/>
</dbReference>
<name>A0A8B9P644_APTOW</name>
<dbReference type="InterPro" id="IPR011989">
    <property type="entry name" value="ARM-like"/>
</dbReference>
<sequence>AYPNTFSSLMPDLQWRNMTTEGLMRSLTSVHDISRIKAIIACASAAAEQHGQKTNPQKLSERSSCLQDVLAELQPLLRETLWDKNAHVRMASALCHYAIGKRNEEAQSVMKDALANGNSADSWAVAQCQALESTITVPVVTKLLSRLFEKSDAATEEQACLLLAHLGECTVGAAPGQGEVQQEGMEACSLQQPSFPSYHLVYDLMNKLSQMMWKDWNIRVHQVATLALGHMKLAKEIHDQLRVKLTTGNCQTKVQALSLIRQLQYMTAKLFPGFLQCFSSDFVAVRKEACLTAGALGIKDERVLRCLYEMMQYDPHWIIKVFAIRALGQLGRVSPELKHLLLWAVHYEEEPEVQREACCCIARLCLQDENVQATLLERLILEPNETVRDLFVPNKIFQLRERTYCHTHLPMYLIQIFRLSQKDSVTQKLLKLKKVTDWLQQKANRICWSREDLDSECEDILERITAGNSNINII</sequence>
<dbReference type="InterPro" id="IPR016024">
    <property type="entry name" value="ARM-type_fold"/>
</dbReference>
<keyword evidence="2" id="KW-1185">Reference proteome</keyword>
<dbReference type="Proteomes" id="UP000694424">
    <property type="component" value="Unplaced"/>
</dbReference>
<evidence type="ECO:0000313" key="1">
    <source>
        <dbReference type="Ensembl" id="ENSAOWP00000004851.1"/>
    </source>
</evidence>
<evidence type="ECO:0000313" key="2">
    <source>
        <dbReference type="Proteomes" id="UP000694424"/>
    </source>
</evidence>
<organism evidence="1 2">
    <name type="scientific">Apteryx owenii</name>
    <name type="common">Little spotted kiwi</name>
    <dbReference type="NCBI Taxonomy" id="8824"/>
    <lineage>
        <taxon>Eukaryota</taxon>
        <taxon>Metazoa</taxon>
        <taxon>Chordata</taxon>
        <taxon>Craniata</taxon>
        <taxon>Vertebrata</taxon>
        <taxon>Euteleostomi</taxon>
        <taxon>Archelosauria</taxon>
        <taxon>Archosauria</taxon>
        <taxon>Dinosauria</taxon>
        <taxon>Saurischia</taxon>
        <taxon>Theropoda</taxon>
        <taxon>Coelurosauria</taxon>
        <taxon>Aves</taxon>
        <taxon>Palaeognathae</taxon>
        <taxon>Apterygiformes</taxon>
        <taxon>Apterygidae</taxon>
        <taxon>Apteryx</taxon>
    </lineage>
</organism>
<protein>
    <submittedName>
        <fullName evidence="1">Uncharacterized protein</fullName>
    </submittedName>
</protein>
<reference evidence="1" key="1">
    <citation type="submission" date="2025-08" db="UniProtKB">
        <authorList>
            <consortium name="Ensembl"/>
        </authorList>
    </citation>
    <scope>IDENTIFICATION</scope>
</reference>
<dbReference type="PANTHER" id="PTHR12697">
    <property type="entry name" value="PBS LYASE HEAT-LIKE PROTEIN"/>
    <property type="match status" value="1"/>
</dbReference>
<dbReference type="Ensembl" id="ENSAOWT00000005515.1">
    <property type="protein sequence ID" value="ENSAOWP00000004851.1"/>
    <property type="gene ID" value="ENSAOWG00000003361.1"/>
</dbReference>
<dbReference type="GO" id="GO:0016491">
    <property type="term" value="F:oxidoreductase activity"/>
    <property type="evidence" value="ECO:0007669"/>
    <property type="project" value="TreeGrafter"/>
</dbReference>
<accession>A0A8B9P644</accession>
<proteinExistence type="predicted"/>
<dbReference type="SUPFAM" id="SSF48371">
    <property type="entry name" value="ARM repeat"/>
    <property type="match status" value="1"/>
</dbReference>